<evidence type="ECO:0000313" key="4">
    <source>
        <dbReference type="Proteomes" id="UP000294656"/>
    </source>
</evidence>
<accession>A0A4R6MD95</accession>
<feature type="chain" id="PRO_5020992473" evidence="2">
    <location>
        <begin position="18"/>
        <end position="198"/>
    </location>
</feature>
<keyword evidence="2" id="KW-0732">Signal</keyword>
<dbReference type="Proteomes" id="UP000294656">
    <property type="component" value="Unassembled WGS sequence"/>
</dbReference>
<name>A0A4R6MD95_9GAMM</name>
<dbReference type="AlphaFoldDB" id="A0A4R6MD95"/>
<gene>
    <name evidence="3" type="ORF">DFP79_0638</name>
</gene>
<evidence type="ECO:0000256" key="2">
    <source>
        <dbReference type="SAM" id="SignalP"/>
    </source>
</evidence>
<feature type="compositionally biased region" description="Basic and acidic residues" evidence="1">
    <location>
        <begin position="181"/>
        <end position="198"/>
    </location>
</feature>
<comment type="caution">
    <text evidence="3">The sequence shown here is derived from an EMBL/GenBank/DDBJ whole genome shotgun (WGS) entry which is preliminary data.</text>
</comment>
<dbReference type="EMBL" id="SNXC01000009">
    <property type="protein sequence ID" value="TDO99651.1"/>
    <property type="molecule type" value="Genomic_DNA"/>
</dbReference>
<feature type="signal peptide" evidence="2">
    <location>
        <begin position="1"/>
        <end position="17"/>
    </location>
</feature>
<feature type="region of interest" description="Disordered" evidence="1">
    <location>
        <begin position="137"/>
        <end position="198"/>
    </location>
</feature>
<reference evidence="3 4" key="1">
    <citation type="submission" date="2019-03" db="EMBL/GenBank/DDBJ databases">
        <title>Genomic Encyclopedia of Type Strains, Phase III (KMG-III): the genomes of soil and plant-associated and newly described type strains.</title>
        <authorList>
            <person name="Whitman W."/>
        </authorList>
    </citation>
    <scope>NUCLEOTIDE SEQUENCE [LARGE SCALE GENOMIC DNA]</scope>
    <source>
        <strain evidence="3 4">CECT 7378</strain>
    </source>
</reference>
<proteinExistence type="predicted"/>
<evidence type="ECO:0000313" key="3">
    <source>
        <dbReference type="EMBL" id="TDO99651.1"/>
    </source>
</evidence>
<dbReference type="OrthoDB" id="6103581at2"/>
<evidence type="ECO:0000256" key="1">
    <source>
        <dbReference type="SAM" id="MobiDB-lite"/>
    </source>
</evidence>
<organism evidence="3 4">
    <name type="scientific">Marinomonas balearica</name>
    <dbReference type="NCBI Taxonomy" id="491947"/>
    <lineage>
        <taxon>Bacteria</taxon>
        <taxon>Pseudomonadati</taxon>
        <taxon>Pseudomonadota</taxon>
        <taxon>Gammaproteobacteria</taxon>
        <taxon>Oceanospirillales</taxon>
        <taxon>Oceanospirillaceae</taxon>
        <taxon>Marinomonas</taxon>
    </lineage>
</organism>
<sequence length="198" mass="22002">MKYLLVIMALISVGAHAQRVEQRQVDVIYGDRVYRGTHQVVVSSPQDVEVIPAEKPSLELGPNVVVSSTSSSRSYIEEVQLAKKEQDIYDEVNRRTREAPFTVLFTGHIPEVIQEKRLSMMPEVGIFGDQLEKLQQDQQELNPPTESLGPDTGQFSEVTPGNRVLGTKPSSEIQDDPAASPDRKQMSDSEKLEQLIGG</sequence>
<protein>
    <submittedName>
        <fullName evidence="3">Uncharacterized protein</fullName>
    </submittedName>
</protein>
<dbReference type="RefSeq" id="WP_133502493.1">
    <property type="nucleotide sequence ID" value="NZ_SNXC01000009.1"/>
</dbReference>
<keyword evidence="4" id="KW-1185">Reference proteome</keyword>